<accession>A0A1H0B0E3</accession>
<gene>
    <name evidence="1" type="ORF">SAMN04488053_101701</name>
</gene>
<evidence type="ECO:0008006" key="3">
    <source>
        <dbReference type="Google" id="ProtNLM"/>
    </source>
</evidence>
<dbReference type="AlphaFoldDB" id="A0A1H0B0E3"/>
<dbReference type="STRING" id="745820.SAMN04488053_101701"/>
<dbReference type="EMBL" id="FNIL01000001">
    <property type="protein sequence ID" value="SDN39121.1"/>
    <property type="molecule type" value="Genomic_DNA"/>
</dbReference>
<protein>
    <recommendedName>
        <fullName evidence="3">HAD family phosphatase</fullName>
    </recommendedName>
</protein>
<sequence length="291" mass="32062">MNSVKLIATDMDGTLLNSRREISEENIQMIKAAQRAGIIVCAATGRDYAEASHPLKKAGLSLPIIGTNGAEVYLEDGELLAEKGIEETLFRTITEELENQNVYYEVYTNKGAFTVNKQQGLNLVIDVLTGKGSQYTLEEAHYLAEQRFEEGAIKVIDSFQALLEERTRILKILAFSAELTVRNKVRYELADLPLIITSSAMENLEINYEKATKGRGLRTLADHYNIDIAYTLAIGDNENDLSMFQEAAFSAAMENAVESVKEAAGSLTSSNNESGVAKVIEKVLVPEKKSL</sequence>
<organism evidence="1 2">
    <name type="scientific">Alkalicoccus daliensis</name>
    <dbReference type="NCBI Taxonomy" id="745820"/>
    <lineage>
        <taxon>Bacteria</taxon>
        <taxon>Bacillati</taxon>
        <taxon>Bacillota</taxon>
        <taxon>Bacilli</taxon>
        <taxon>Bacillales</taxon>
        <taxon>Bacillaceae</taxon>
        <taxon>Alkalicoccus</taxon>
    </lineage>
</organism>
<dbReference type="Proteomes" id="UP000198778">
    <property type="component" value="Unassembled WGS sequence"/>
</dbReference>
<dbReference type="GO" id="GO:0016791">
    <property type="term" value="F:phosphatase activity"/>
    <property type="evidence" value="ECO:0007669"/>
    <property type="project" value="UniProtKB-ARBA"/>
</dbReference>
<dbReference type="Pfam" id="PF08282">
    <property type="entry name" value="Hydrolase_3"/>
    <property type="match status" value="1"/>
</dbReference>
<dbReference type="PANTHER" id="PTHR10000">
    <property type="entry name" value="PHOSPHOSERINE PHOSPHATASE"/>
    <property type="match status" value="1"/>
</dbReference>
<name>A0A1H0B0E3_9BACI</name>
<dbReference type="NCBIfam" id="TIGR00099">
    <property type="entry name" value="Cof-subfamily"/>
    <property type="match status" value="1"/>
</dbReference>
<dbReference type="PROSITE" id="PS01228">
    <property type="entry name" value="COF_1"/>
    <property type="match status" value="1"/>
</dbReference>
<dbReference type="RefSeq" id="WP_090840604.1">
    <property type="nucleotide sequence ID" value="NZ_FNIL01000001.1"/>
</dbReference>
<dbReference type="NCBIfam" id="TIGR01484">
    <property type="entry name" value="HAD-SF-IIB"/>
    <property type="match status" value="1"/>
</dbReference>
<dbReference type="InterPro" id="IPR006379">
    <property type="entry name" value="HAD-SF_hydro_IIB"/>
</dbReference>
<dbReference type="OrthoDB" id="9806027at2"/>
<dbReference type="PROSITE" id="PS01229">
    <property type="entry name" value="COF_2"/>
    <property type="match status" value="1"/>
</dbReference>
<keyword evidence="2" id="KW-1185">Reference proteome</keyword>
<evidence type="ECO:0000313" key="2">
    <source>
        <dbReference type="Proteomes" id="UP000198778"/>
    </source>
</evidence>
<dbReference type="Gene3D" id="3.30.1240.10">
    <property type="match status" value="1"/>
</dbReference>
<dbReference type="SUPFAM" id="SSF56784">
    <property type="entry name" value="HAD-like"/>
    <property type="match status" value="1"/>
</dbReference>
<dbReference type="GO" id="GO:0005829">
    <property type="term" value="C:cytosol"/>
    <property type="evidence" value="ECO:0007669"/>
    <property type="project" value="TreeGrafter"/>
</dbReference>
<dbReference type="InterPro" id="IPR036412">
    <property type="entry name" value="HAD-like_sf"/>
</dbReference>
<dbReference type="PANTHER" id="PTHR10000:SF55">
    <property type="entry name" value="5-AMINO-6-(5-PHOSPHO-D-RIBITYLAMINO)URACIL PHOSPHATASE YCSE"/>
    <property type="match status" value="1"/>
</dbReference>
<dbReference type="GO" id="GO:0000287">
    <property type="term" value="F:magnesium ion binding"/>
    <property type="evidence" value="ECO:0007669"/>
    <property type="project" value="TreeGrafter"/>
</dbReference>
<dbReference type="SFLD" id="SFLDG01140">
    <property type="entry name" value="C2.B:_Phosphomannomutase_and_P"/>
    <property type="match status" value="1"/>
</dbReference>
<dbReference type="SFLD" id="SFLDG01144">
    <property type="entry name" value="C2.B.4:_PGP_Like"/>
    <property type="match status" value="1"/>
</dbReference>
<dbReference type="CDD" id="cd07516">
    <property type="entry name" value="HAD_Pase"/>
    <property type="match status" value="1"/>
</dbReference>
<dbReference type="SFLD" id="SFLDS00003">
    <property type="entry name" value="Haloacid_Dehalogenase"/>
    <property type="match status" value="1"/>
</dbReference>
<dbReference type="Gene3D" id="3.40.50.1000">
    <property type="entry name" value="HAD superfamily/HAD-like"/>
    <property type="match status" value="1"/>
</dbReference>
<dbReference type="InterPro" id="IPR023214">
    <property type="entry name" value="HAD_sf"/>
</dbReference>
<reference evidence="2" key="1">
    <citation type="submission" date="2016-10" db="EMBL/GenBank/DDBJ databases">
        <authorList>
            <person name="Varghese N."/>
            <person name="Submissions S."/>
        </authorList>
    </citation>
    <scope>NUCLEOTIDE SEQUENCE [LARGE SCALE GENOMIC DNA]</scope>
    <source>
        <strain evidence="2">CGMCC 1.10369</strain>
    </source>
</reference>
<dbReference type="InterPro" id="IPR000150">
    <property type="entry name" value="Cof"/>
</dbReference>
<evidence type="ECO:0000313" key="1">
    <source>
        <dbReference type="EMBL" id="SDN39121.1"/>
    </source>
</evidence>
<proteinExistence type="predicted"/>